<evidence type="ECO:0000256" key="5">
    <source>
        <dbReference type="ARBA" id="ARBA00022792"/>
    </source>
</evidence>
<comment type="function">
    <text evidence="11">Component of the cytochrome c oxidase, the last enzyme in the mitochondrial electron transport chain which drives oxidative phosphorylation. The respiratory chain contains 3 multisubunit complexes succinate dehydrogenase (complex II, CII), ubiquinol-cytochrome c oxidoreductase (cytochrome b-c1 complex, complex III, CIII) and cytochrome c oxidase (complex IV, CIV), that cooperate to transfer electrons derived from NADH and succinate to molecular oxygen, creating an electrochemical gradient over the inner membrane that drives transmembrane transport and the ATP synthase. Cytochrome c oxidase is the component of the respiratory chain that catalyzes the reduction of oxygen to water. Electrons originating from reduced cytochrome c in the intermembrane space (IMS) are transferred via the dinuclear copper A center (CU(A)) of subunit 2 and heme A of subunit 1 to the active site in subunit 1, a binuclear center (BNC) formed by heme A3 and copper B (CU(B)). The BNC reduces molecular oxygen to 2 water molecules using 4 electrons from cytochrome c in the IMS and 4 protons from the mitochondrial matrix.</text>
</comment>
<dbReference type="Proteomes" id="UP000288725">
    <property type="component" value="Chromosome 5"/>
</dbReference>
<sequence length="98" mass="10767">MVKAPVMSLPLRCSIVKMLSRAVTRAATQAPSVVARRGFHATRSRMSSPFHYPEGPRSNIPFNPKSKVFPFLFWGFMGAGFGIPFGIAAWKQSKAPEA</sequence>
<organism evidence="13 15">
    <name type="scientific">Verticillium dahliae</name>
    <name type="common">Verticillium wilt</name>
    <dbReference type="NCBI Taxonomy" id="27337"/>
    <lineage>
        <taxon>Eukaryota</taxon>
        <taxon>Fungi</taxon>
        <taxon>Dikarya</taxon>
        <taxon>Ascomycota</taxon>
        <taxon>Pezizomycotina</taxon>
        <taxon>Sordariomycetes</taxon>
        <taxon>Hypocreomycetidae</taxon>
        <taxon>Glomerellales</taxon>
        <taxon>Plectosphaerellaceae</taxon>
        <taxon>Verticillium</taxon>
    </lineage>
</organism>
<name>A0A2J8DNS5_VERDA</name>
<evidence type="ECO:0000256" key="9">
    <source>
        <dbReference type="ARBA" id="ARBA00023136"/>
    </source>
</evidence>
<dbReference type="GO" id="GO:0045277">
    <property type="term" value="C:respiratory chain complex IV"/>
    <property type="evidence" value="ECO:0007669"/>
    <property type="project" value="UniProtKB-UniRule"/>
</dbReference>
<evidence type="ECO:0000256" key="4">
    <source>
        <dbReference type="ARBA" id="ARBA00022692"/>
    </source>
</evidence>
<comment type="subunit">
    <text evidence="11">Component of the cytochrome c oxidase (complex IV, CIV), a multisubunit enzyme composed of a catalytic core of 3 subunits and several supernumerary subunits. The complex exists as a monomer or a dimer and forms supercomplexes (SCs) in the inner mitochondrial membrane with ubiquinol-cytochrome c oxidoreductase (cytochrome b-c1 complex, complex III, CIII).</text>
</comment>
<evidence type="ECO:0000256" key="7">
    <source>
        <dbReference type="ARBA" id="ARBA00022989"/>
    </source>
</evidence>
<gene>
    <name evidence="12" type="ORF">BJF96_g3878</name>
    <name evidence="13" type="ORF">VDGE_07753</name>
</gene>
<comment type="pathway">
    <text evidence="2 11">Energy metabolism; oxidative phosphorylation.</text>
</comment>
<reference evidence="12 14" key="1">
    <citation type="submission" date="2017-12" db="EMBL/GenBank/DDBJ databases">
        <title>Comparative genomics yields insights into virulence evolution of Verticillium dahliae.</title>
        <authorList>
            <person name="Fan R."/>
            <person name="Armitage A.D."/>
            <person name="Cascant-Lopez E."/>
            <person name="Sobczyk M."/>
            <person name="Cockerton H.M."/>
            <person name="Harrison R.J."/>
        </authorList>
    </citation>
    <scope>NUCLEOTIDE SEQUENCE [LARGE SCALE GENOMIC DNA]</scope>
    <source>
        <strain evidence="12 14">12008</strain>
    </source>
</reference>
<dbReference type="FunFam" id="4.10.49.10:FF:000001">
    <property type="entry name" value="Cytochrome c oxidase subunit 7C"/>
    <property type="match status" value="1"/>
</dbReference>
<dbReference type="Gene3D" id="4.10.49.10">
    <property type="entry name" value="Cytochrome c oxidase subunit VIIc"/>
    <property type="match status" value="1"/>
</dbReference>
<evidence type="ECO:0000313" key="15">
    <source>
        <dbReference type="Proteomes" id="UP000288725"/>
    </source>
</evidence>
<evidence type="ECO:0000256" key="3">
    <source>
        <dbReference type="ARBA" id="ARBA00010514"/>
    </source>
</evidence>
<keyword evidence="7 11" id="KW-1133">Transmembrane helix</keyword>
<comment type="subcellular location">
    <subcellularLocation>
        <location evidence="1 11">Mitochondrion inner membrane</location>
        <topology evidence="1 11">Single-pass membrane protein</topology>
    </subcellularLocation>
</comment>
<proteinExistence type="inferred from homology"/>
<dbReference type="InterPro" id="IPR004202">
    <property type="entry name" value="COX7C/Cox8"/>
</dbReference>
<keyword evidence="8 11" id="KW-0496">Mitochondrion</keyword>
<protein>
    <recommendedName>
        <fullName evidence="10 11">Cytochrome c oxidase subunit 8, mitochondrial</fullName>
    </recommendedName>
    <alternativeName>
        <fullName evidence="11">Cytochrome c oxidase polypeptide VIII</fullName>
    </alternativeName>
</protein>
<evidence type="ECO:0000256" key="6">
    <source>
        <dbReference type="ARBA" id="ARBA00022946"/>
    </source>
</evidence>
<keyword evidence="4 11" id="KW-0812">Transmembrane</keyword>
<keyword evidence="6 11" id="KW-0809">Transit peptide</keyword>
<evidence type="ECO:0000256" key="10">
    <source>
        <dbReference type="ARBA" id="ARBA00071004"/>
    </source>
</evidence>
<dbReference type="EMBL" id="MPSH01000011">
    <property type="protein sequence ID" value="PNH32848.1"/>
    <property type="molecule type" value="Genomic_DNA"/>
</dbReference>
<evidence type="ECO:0000313" key="12">
    <source>
        <dbReference type="EMBL" id="PNH32848.1"/>
    </source>
</evidence>
<dbReference type="EMBL" id="RSDZ01000026">
    <property type="protein sequence ID" value="RXG48444.1"/>
    <property type="molecule type" value="Genomic_DNA"/>
</dbReference>
<feature type="transmembrane region" description="Helical" evidence="11">
    <location>
        <begin position="71"/>
        <end position="90"/>
    </location>
</feature>
<dbReference type="Proteomes" id="UP000236305">
    <property type="component" value="Unassembled WGS sequence"/>
</dbReference>
<dbReference type="PANTHER" id="PTHR13313:SF0">
    <property type="entry name" value="CYTOCHROME C OXIDASE SUBUNIT 7C, MITOCHONDRIAL"/>
    <property type="match status" value="1"/>
</dbReference>
<evidence type="ECO:0000256" key="2">
    <source>
        <dbReference type="ARBA" id="ARBA00004673"/>
    </source>
</evidence>
<keyword evidence="9 11" id="KW-0472">Membrane</keyword>
<evidence type="ECO:0000313" key="14">
    <source>
        <dbReference type="Proteomes" id="UP000236305"/>
    </source>
</evidence>
<evidence type="ECO:0000256" key="11">
    <source>
        <dbReference type="RuleBase" id="RU368123"/>
    </source>
</evidence>
<dbReference type="UniPathway" id="UPA00705"/>
<dbReference type="PANTHER" id="PTHR13313">
    <property type="entry name" value="CYTOCHROME C OXIDASE SUBUNIT VIIC"/>
    <property type="match status" value="1"/>
</dbReference>
<evidence type="ECO:0000256" key="8">
    <source>
        <dbReference type="ARBA" id="ARBA00023128"/>
    </source>
</evidence>
<keyword evidence="5 11" id="KW-0999">Mitochondrion inner membrane</keyword>
<dbReference type="Pfam" id="PF02935">
    <property type="entry name" value="COX7C"/>
    <property type="match status" value="1"/>
</dbReference>
<dbReference type="GO" id="GO:0006123">
    <property type="term" value="P:mitochondrial electron transport, cytochrome c to oxygen"/>
    <property type="evidence" value="ECO:0007669"/>
    <property type="project" value="UniProtKB-UniRule"/>
</dbReference>
<dbReference type="AlphaFoldDB" id="A0A2J8DNS5"/>
<reference evidence="13 15" key="2">
    <citation type="submission" date="2018-12" db="EMBL/GenBank/DDBJ databases">
        <title>Genome of Verticillium dahliae isolate Getta Getta.</title>
        <authorList>
            <person name="Gardiner D.M."/>
        </authorList>
    </citation>
    <scope>NUCLEOTIDE SEQUENCE [LARGE SCALE GENOMIC DNA]</scope>
    <source>
        <strain evidence="13 15">Getta Getta</strain>
    </source>
</reference>
<evidence type="ECO:0000256" key="1">
    <source>
        <dbReference type="ARBA" id="ARBA00004434"/>
    </source>
</evidence>
<dbReference type="InterPro" id="IPR036636">
    <property type="entry name" value="COX7C/Cox8_sf"/>
</dbReference>
<comment type="caution">
    <text evidence="13">The sequence shown here is derived from an EMBL/GenBank/DDBJ whole genome shotgun (WGS) entry which is preliminary data.</text>
</comment>
<evidence type="ECO:0000313" key="13">
    <source>
        <dbReference type="EMBL" id="RXG48444.1"/>
    </source>
</evidence>
<comment type="similarity">
    <text evidence="3 11">Belongs to the cytochrome c oxidase VIIc family.</text>
</comment>
<dbReference type="GO" id="GO:0005743">
    <property type="term" value="C:mitochondrial inner membrane"/>
    <property type="evidence" value="ECO:0007669"/>
    <property type="project" value="UniProtKB-SubCell"/>
</dbReference>
<accession>A0A2J8DNS5</accession>